<feature type="signal peptide" evidence="1">
    <location>
        <begin position="1"/>
        <end position="17"/>
    </location>
</feature>
<keyword evidence="1" id="KW-0732">Signal</keyword>
<sequence>MFLLMGLMGSVVSVCHPRHRHSYNPQYLTLALTLQPSVPHPTALSTSPWPSVPHPTTLSTSPALTLQPSPRDLVPVLALCSNSQSLLSITALIPQPSPHNCHHCPNTTALTLALTPQPSPWP</sequence>
<dbReference type="AlphaFoldDB" id="A0AAE1QQH1"/>
<feature type="chain" id="PRO_5042169359" description="Secreted protein" evidence="1">
    <location>
        <begin position="18"/>
        <end position="122"/>
    </location>
</feature>
<organism evidence="2 3">
    <name type="scientific">Petrolisthes manimaculis</name>
    <dbReference type="NCBI Taxonomy" id="1843537"/>
    <lineage>
        <taxon>Eukaryota</taxon>
        <taxon>Metazoa</taxon>
        <taxon>Ecdysozoa</taxon>
        <taxon>Arthropoda</taxon>
        <taxon>Crustacea</taxon>
        <taxon>Multicrustacea</taxon>
        <taxon>Malacostraca</taxon>
        <taxon>Eumalacostraca</taxon>
        <taxon>Eucarida</taxon>
        <taxon>Decapoda</taxon>
        <taxon>Pleocyemata</taxon>
        <taxon>Anomura</taxon>
        <taxon>Galatheoidea</taxon>
        <taxon>Porcellanidae</taxon>
        <taxon>Petrolisthes</taxon>
    </lineage>
</organism>
<evidence type="ECO:0000313" key="2">
    <source>
        <dbReference type="EMBL" id="KAK4329382.1"/>
    </source>
</evidence>
<evidence type="ECO:0008006" key="4">
    <source>
        <dbReference type="Google" id="ProtNLM"/>
    </source>
</evidence>
<comment type="caution">
    <text evidence="2">The sequence shown here is derived from an EMBL/GenBank/DDBJ whole genome shotgun (WGS) entry which is preliminary data.</text>
</comment>
<evidence type="ECO:0000256" key="1">
    <source>
        <dbReference type="SAM" id="SignalP"/>
    </source>
</evidence>
<keyword evidence="3" id="KW-1185">Reference proteome</keyword>
<gene>
    <name evidence="2" type="ORF">Pmani_000238</name>
</gene>
<reference evidence="2" key="1">
    <citation type="submission" date="2023-11" db="EMBL/GenBank/DDBJ databases">
        <title>Genome assemblies of two species of porcelain crab, Petrolisthes cinctipes and Petrolisthes manimaculis (Anomura: Porcellanidae).</title>
        <authorList>
            <person name="Angst P."/>
        </authorList>
    </citation>
    <scope>NUCLEOTIDE SEQUENCE</scope>
    <source>
        <strain evidence="2">PB745_02</strain>
        <tissue evidence="2">Gill</tissue>
    </source>
</reference>
<protein>
    <recommendedName>
        <fullName evidence="4">Secreted protein</fullName>
    </recommendedName>
</protein>
<proteinExistence type="predicted"/>
<dbReference type="EMBL" id="JAWZYT010000015">
    <property type="protein sequence ID" value="KAK4329382.1"/>
    <property type="molecule type" value="Genomic_DNA"/>
</dbReference>
<dbReference type="Proteomes" id="UP001292094">
    <property type="component" value="Unassembled WGS sequence"/>
</dbReference>
<evidence type="ECO:0000313" key="3">
    <source>
        <dbReference type="Proteomes" id="UP001292094"/>
    </source>
</evidence>
<accession>A0AAE1QQH1</accession>
<name>A0AAE1QQH1_9EUCA</name>